<feature type="compositionally biased region" description="Low complexity" evidence="3">
    <location>
        <begin position="15"/>
        <end position="25"/>
    </location>
</feature>
<feature type="region of interest" description="Disordered" evidence="3">
    <location>
        <begin position="989"/>
        <end position="1033"/>
    </location>
</feature>
<evidence type="ECO:0000313" key="6">
    <source>
        <dbReference type="Proteomes" id="UP000472268"/>
    </source>
</evidence>
<feature type="compositionally biased region" description="Polar residues" evidence="3">
    <location>
        <begin position="424"/>
        <end position="433"/>
    </location>
</feature>
<dbReference type="Pfam" id="PF14722">
    <property type="entry name" value="KRAP_IP3R_bind"/>
    <property type="match status" value="1"/>
</dbReference>
<dbReference type="SMART" id="SM01257">
    <property type="entry name" value="KRAP_IP3R_bind"/>
    <property type="match status" value="1"/>
</dbReference>
<evidence type="ECO:0000256" key="1">
    <source>
        <dbReference type="ARBA" id="ARBA00023054"/>
    </source>
</evidence>
<evidence type="ECO:0000259" key="4">
    <source>
        <dbReference type="SMART" id="SM01257"/>
    </source>
</evidence>
<dbReference type="Proteomes" id="UP000472268">
    <property type="component" value="Chromosome 2"/>
</dbReference>
<evidence type="ECO:0000313" key="5">
    <source>
        <dbReference type="Ensembl" id="ENSSSUP00005024508.1"/>
    </source>
</evidence>
<feature type="compositionally biased region" description="Polar residues" evidence="3">
    <location>
        <begin position="775"/>
        <end position="788"/>
    </location>
</feature>
<name>A0A673UG60_SURSU</name>
<feature type="region of interest" description="Disordered" evidence="3">
    <location>
        <begin position="238"/>
        <end position="281"/>
    </location>
</feature>
<accession>A0A673UG60</accession>
<organism evidence="5 6">
    <name type="scientific">Suricata suricatta</name>
    <name type="common">Meerkat</name>
    <dbReference type="NCBI Taxonomy" id="37032"/>
    <lineage>
        <taxon>Eukaryota</taxon>
        <taxon>Metazoa</taxon>
        <taxon>Chordata</taxon>
        <taxon>Craniata</taxon>
        <taxon>Vertebrata</taxon>
        <taxon>Euteleostomi</taxon>
        <taxon>Mammalia</taxon>
        <taxon>Eutheria</taxon>
        <taxon>Laurasiatheria</taxon>
        <taxon>Carnivora</taxon>
        <taxon>Feliformia</taxon>
        <taxon>Herpestidae</taxon>
        <taxon>Suricata</taxon>
    </lineage>
</organism>
<feature type="compositionally biased region" description="Polar residues" evidence="3">
    <location>
        <begin position="992"/>
        <end position="1006"/>
    </location>
</feature>
<dbReference type="InterPro" id="IPR043444">
    <property type="entry name" value="TESPA1-like"/>
</dbReference>
<feature type="region of interest" description="Disordered" evidence="3">
    <location>
        <begin position="537"/>
        <end position="558"/>
    </location>
</feature>
<reference evidence="5 6" key="1">
    <citation type="submission" date="2019-05" db="EMBL/GenBank/DDBJ databases">
        <title>A Chromosome-scale Meerkat (S. suricatta) Genome Assembly.</title>
        <authorList>
            <person name="Dudchenko O."/>
            <person name="Lieberman Aiden E."/>
            <person name="Tung J."/>
            <person name="Barreiro L.B."/>
            <person name="Clutton-Brock T.H."/>
        </authorList>
    </citation>
    <scope>NUCLEOTIDE SEQUENCE [LARGE SCALE GENOMIC DNA]</scope>
</reference>
<keyword evidence="1 2" id="KW-0175">Coiled coil</keyword>
<dbReference type="InterPro" id="IPR029326">
    <property type="entry name" value="SSFA2_C"/>
</dbReference>
<dbReference type="InterPro" id="IPR029325">
    <property type="entry name" value="ITPR-bd"/>
</dbReference>
<feature type="domain" description="ITPR-interacting" evidence="4">
    <location>
        <begin position="121"/>
        <end position="272"/>
    </location>
</feature>
<dbReference type="OMA" id="PDICTRI"/>
<proteinExistence type="predicted"/>
<protein>
    <submittedName>
        <fullName evidence="5">ITPR interacting domain containing 1</fullName>
    </submittedName>
</protein>
<gene>
    <name evidence="5" type="primary">ITPRID1</name>
</gene>
<feature type="coiled-coil region" evidence="2">
    <location>
        <begin position="896"/>
        <end position="927"/>
    </location>
</feature>
<keyword evidence="6" id="KW-1185">Reference proteome</keyword>
<dbReference type="AlphaFoldDB" id="A0A673UG60"/>
<dbReference type="GO" id="GO:0005102">
    <property type="term" value="F:signaling receptor binding"/>
    <property type="evidence" value="ECO:0007669"/>
    <property type="project" value="InterPro"/>
</dbReference>
<dbReference type="Pfam" id="PF14723">
    <property type="entry name" value="SSFA2_C"/>
    <property type="match status" value="1"/>
</dbReference>
<reference evidence="5" key="3">
    <citation type="submission" date="2025-09" db="UniProtKB">
        <authorList>
            <consortium name="Ensembl"/>
        </authorList>
    </citation>
    <scope>IDENTIFICATION</scope>
</reference>
<feature type="region of interest" description="Disordered" evidence="3">
    <location>
        <begin position="1"/>
        <end position="31"/>
    </location>
</feature>
<sequence>MGSLPNCSLTMAERSNGSSNSQGGQEKSRRAILRSTKRAWARLDEQLLPGSEEESQALPIPMLEDFKQASIQQWLDSGFLVSVNENLQQSFDHTVSVHEQGMVRMTVTEYMRSLHPFSETPTLSRGTSFNSCYSTASIPQSIPEWLEFWEEDPVEILLDLGFGTEEPDICTQIPARFLCCGSAARGINNQVFLEAQKQRMDLENPDLYGRFRQLEILDHVANAFSSLLNDINILQNKEEKDGGGNVQRTSVSEAKEPRRRMGGLFRRASKQSIGKDGSSEVSESLKKKGKFSIISAKSVEYGEELPTMTDNHDQSHLCPSAEHSSLQAYDDSVPCHSPQALLSKEWPCSSTLAKRAPPSYMSEGPVKDRTEKVNSIQANKLKRFTRLAGKVPDSFEMEEVQSFEEETGNPLDMTSGIAGATVNRENSCQSDSSGFLDEPAEPLSLQMPSLPSSRSPAEDGCGQPRNRSQHAVSPWGCQQEKEESDSKGIGSTSFPHQGWSVLERMVSTYILEKECQFEDTEEPPEPLTPDMAFHKTPKGGKCPGEKSHVRQPPPMPQTECETVVGTVTSRCDYPLGFVVTHITKMKGGLLNPEGAGETYVQSHCCKSQRSPEMEPAHNKFLHVDSEAPTGAESSKTYSDTNTVSLIGESPPQRVPKPSSNIIPYAADLGQISGQSIPHLDKLAGDTPQAKPTCSALGQIPPRTESEMENLPPNADSNTVSTKAVTIQMSSNLATAAQNAVALGTDSKGLTLECTMCDPVPTTEPGLETESRQHSDVSLQTSAPSNQAQRLTKSVSLDTGFPHIYPAGICHAVPAHCCVCCHHCPHCHSACRHCPCSHNHLEAQFMKTLNVFWDSTVRELCSCTVQEMEAMKMVCQCFREHLEEIERHLTGQQALFYRDMSEEEREEAEQLQTLRQALRQQVEELEFQLGDRAQQIKDEILLQLELLTEEQCKPDINLHHCNWTEEKNGQTSCAKIHSAVASRIACPLDDNQHIPSSPPTWDSNTRMSPPAQAESGPVSSSNCPIGEKETNDFL</sequence>
<feature type="region of interest" description="Disordered" evidence="3">
    <location>
        <begin position="424"/>
        <end position="495"/>
    </location>
</feature>
<reference evidence="5" key="2">
    <citation type="submission" date="2025-08" db="UniProtKB">
        <authorList>
            <consortium name="Ensembl"/>
        </authorList>
    </citation>
    <scope>IDENTIFICATION</scope>
</reference>
<feature type="compositionally biased region" description="Low complexity" evidence="3">
    <location>
        <begin position="442"/>
        <end position="455"/>
    </location>
</feature>
<dbReference type="Ensembl" id="ENSSSUT00005028060.1">
    <property type="protein sequence ID" value="ENSSSUP00005024508.1"/>
    <property type="gene ID" value="ENSSSUG00005015721.1"/>
</dbReference>
<feature type="region of interest" description="Disordered" evidence="3">
    <location>
        <begin position="762"/>
        <end position="788"/>
    </location>
</feature>
<dbReference type="PANTHER" id="PTHR17469">
    <property type="entry name" value="SPERM SPECIFIC ANTIGEN 2-RELATED"/>
    <property type="match status" value="1"/>
</dbReference>
<dbReference type="PANTHER" id="PTHR17469:SF14">
    <property type="entry name" value="PROTEIN ITPRID1"/>
    <property type="match status" value="1"/>
</dbReference>
<evidence type="ECO:0000256" key="3">
    <source>
        <dbReference type="SAM" id="MobiDB-lite"/>
    </source>
</evidence>
<evidence type="ECO:0000256" key="2">
    <source>
        <dbReference type="SAM" id="Coils"/>
    </source>
</evidence>